<reference evidence="1" key="1">
    <citation type="submission" date="2020-08" db="EMBL/GenBank/DDBJ databases">
        <title>Multicomponent nature underlies the extraordinary mechanical properties of spider dragline silk.</title>
        <authorList>
            <person name="Kono N."/>
            <person name="Nakamura H."/>
            <person name="Mori M."/>
            <person name="Yoshida Y."/>
            <person name="Ohtoshi R."/>
            <person name="Malay A.D."/>
            <person name="Moran D.A.P."/>
            <person name="Tomita M."/>
            <person name="Numata K."/>
            <person name="Arakawa K."/>
        </authorList>
    </citation>
    <scope>NUCLEOTIDE SEQUENCE</scope>
</reference>
<name>A0A8X6PJR8_NEPPI</name>
<dbReference type="OrthoDB" id="8360084at2759"/>
<proteinExistence type="predicted"/>
<sequence length="91" mass="10472">MPNGVMVFAHKKQIIDRNSYPEGEVSGSSIFNDYQAKIERRRQLTGVRTERVGRARHASVAKSRITEFLASATPWEHYFRSNPHSGRFTFC</sequence>
<evidence type="ECO:0000313" key="2">
    <source>
        <dbReference type="Proteomes" id="UP000887013"/>
    </source>
</evidence>
<comment type="caution">
    <text evidence="1">The sequence shown here is derived from an EMBL/GenBank/DDBJ whole genome shotgun (WGS) entry which is preliminary data.</text>
</comment>
<keyword evidence="2" id="KW-1185">Reference proteome</keyword>
<protein>
    <submittedName>
        <fullName evidence="1">Uncharacterized protein</fullName>
    </submittedName>
</protein>
<evidence type="ECO:0000313" key="1">
    <source>
        <dbReference type="EMBL" id="GFT74750.1"/>
    </source>
</evidence>
<organism evidence="1 2">
    <name type="scientific">Nephila pilipes</name>
    <name type="common">Giant wood spider</name>
    <name type="synonym">Nephila maculata</name>
    <dbReference type="NCBI Taxonomy" id="299642"/>
    <lineage>
        <taxon>Eukaryota</taxon>
        <taxon>Metazoa</taxon>
        <taxon>Ecdysozoa</taxon>
        <taxon>Arthropoda</taxon>
        <taxon>Chelicerata</taxon>
        <taxon>Arachnida</taxon>
        <taxon>Araneae</taxon>
        <taxon>Araneomorphae</taxon>
        <taxon>Entelegynae</taxon>
        <taxon>Araneoidea</taxon>
        <taxon>Nephilidae</taxon>
        <taxon>Nephila</taxon>
    </lineage>
</organism>
<dbReference type="EMBL" id="BMAW01117350">
    <property type="protein sequence ID" value="GFT74750.1"/>
    <property type="molecule type" value="Genomic_DNA"/>
</dbReference>
<dbReference type="AlphaFoldDB" id="A0A8X6PJR8"/>
<dbReference type="Proteomes" id="UP000887013">
    <property type="component" value="Unassembled WGS sequence"/>
</dbReference>
<accession>A0A8X6PJR8</accession>
<gene>
    <name evidence="1" type="ORF">NPIL_623861</name>
</gene>